<evidence type="ECO:0008006" key="7">
    <source>
        <dbReference type="Google" id="ProtNLM"/>
    </source>
</evidence>
<dbReference type="SFLD" id="SFLDS00019">
    <property type="entry name" value="Glutathione_Transferase_(cytos"/>
    <property type="match status" value="1"/>
</dbReference>
<feature type="domain" description="GST C-terminal" evidence="4">
    <location>
        <begin position="88"/>
        <end position="208"/>
    </location>
</feature>
<organism evidence="5 6">
    <name type="scientific">Pyrocoelia pectoralis</name>
    <dbReference type="NCBI Taxonomy" id="417401"/>
    <lineage>
        <taxon>Eukaryota</taxon>
        <taxon>Metazoa</taxon>
        <taxon>Ecdysozoa</taxon>
        <taxon>Arthropoda</taxon>
        <taxon>Hexapoda</taxon>
        <taxon>Insecta</taxon>
        <taxon>Pterygota</taxon>
        <taxon>Neoptera</taxon>
        <taxon>Endopterygota</taxon>
        <taxon>Coleoptera</taxon>
        <taxon>Polyphaga</taxon>
        <taxon>Elateriformia</taxon>
        <taxon>Elateroidea</taxon>
        <taxon>Lampyridae</taxon>
        <taxon>Lampyrinae</taxon>
        <taxon>Pyrocoelia</taxon>
    </lineage>
</organism>
<proteinExistence type="inferred from homology"/>
<dbReference type="Pfam" id="PF02798">
    <property type="entry name" value="GST_N"/>
    <property type="match status" value="1"/>
</dbReference>
<dbReference type="PROSITE" id="PS50404">
    <property type="entry name" value="GST_NTER"/>
    <property type="match status" value="1"/>
</dbReference>
<dbReference type="InterPro" id="IPR004046">
    <property type="entry name" value="GST_C"/>
</dbReference>
<comment type="caution">
    <text evidence="5">The sequence shown here is derived from an EMBL/GenBank/DDBJ whole genome shotgun (WGS) entry which is preliminary data.</text>
</comment>
<name>A0AAN7ZG06_9COLE</name>
<dbReference type="SUPFAM" id="SSF47616">
    <property type="entry name" value="GST C-terminal domain-like"/>
    <property type="match status" value="1"/>
</dbReference>
<dbReference type="PROSITE" id="PS50405">
    <property type="entry name" value="GST_CTER"/>
    <property type="match status" value="1"/>
</dbReference>
<reference evidence="5 6" key="1">
    <citation type="journal article" date="2024" name="Insects">
        <title>An Improved Chromosome-Level Genome Assembly of the Firefly Pyrocoelia pectoralis.</title>
        <authorList>
            <person name="Fu X."/>
            <person name="Meyer-Rochow V.B."/>
            <person name="Ballantyne L."/>
            <person name="Zhu X."/>
        </authorList>
    </citation>
    <scope>NUCLEOTIDE SEQUENCE [LARGE SCALE GENOMIC DNA]</scope>
    <source>
        <strain evidence="5">XCY_ONT2</strain>
    </source>
</reference>
<dbReference type="CDD" id="cd03045">
    <property type="entry name" value="GST_N_Delta_Epsilon"/>
    <property type="match status" value="1"/>
</dbReference>
<comment type="subunit">
    <text evidence="1">Homodimer.</text>
</comment>
<gene>
    <name evidence="5" type="ORF">RI129_008409</name>
</gene>
<dbReference type="Gene3D" id="1.20.1050.10">
    <property type="match status" value="1"/>
</dbReference>
<evidence type="ECO:0000256" key="2">
    <source>
        <dbReference type="RuleBase" id="RU003494"/>
    </source>
</evidence>
<dbReference type="PANTHER" id="PTHR43969:SF9">
    <property type="entry name" value="GLUTATHIONE S TRANSFERASE D10, ISOFORM A-RELATED"/>
    <property type="match status" value="1"/>
</dbReference>
<dbReference type="InterPro" id="IPR004045">
    <property type="entry name" value="Glutathione_S-Trfase_N"/>
</dbReference>
<dbReference type="AlphaFoldDB" id="A0AAN7ZG06"/>
<dbReference type="Pfam" id="PF00043">
    <property type="entry name" value="GST_C"/>
    <property type="match status" value="1"/>
</dbReference>
<dbReference type="InterPro" id="IPR010987">
    <property type="entry name" value="Glutathione-S-Trfase_C-like"/>
</dbReference>
<dbReference type="SUPFAM" id="SSF52833">
    <property type="entry name" value="Thioredoxin-like"/>
    <property type="match status" value="1"/>
</dbReference>
<comment type="similarity">
    <text evidence="2">Belongs to the GST superfamily.</text>
</comment>
<dbReference type="GO" id="GO:0006749">
    <property type="term" value="P:glutathione metabolic process"/>
    <property type="evidence" value="ECO:0007669"/>
    <property type="project" value="TreeGrafter"/>
</dbReference>
<dbReference type="FunFam" id="3.40.30.10:FF:000034">
    <property type="entry name" value="glutathione S-transferase 1"/>
    <property type="match status" value="1"/>
</dbReference>
<evidence type="ECO:0000313" key="5">
    <source>
        <dbReference type="EMBL" id="KAK5642242.1"/>
    </source>
</evidence>
<dbReference type="Proteomes" id="UP001329430">
    <property type="component" value="Chromosome 6"/>
</dbReference>
<evidence type="ECO:0000313" key="6">
    <source>
        <dbReference type="Proteomes" id="UP001329430"/>
    </source>
</evidence>
<evidence type="ECO:0000259" key="4">
    <source>
        <dbReference type="PROSITE" id="PS50405"/>
    </source>
</evidence>
<dbReference type="InterPro" id="IPR040079">
    <property type="entry name" value="Glutathione_S-Trfase"/>
</dbReference>
<dbReference type="InterPro" id="IPR036282">
    <property type="entry name" value="Glutathione-S-Trfase_C_sf"/>
</dbReference>
<dbReference type="PANTHER" id="PTHR43969">
    <property type="entry name" value="GLUTATHIONE S TRANSFERASE D10, ISOFORM A-RELATED"/>
    <property type="match status" value="1"/>
</dbReference>
<feature type="domain" description="GST N-terminal" evidence="3">
    <location>
        <begin position="1"/>
        <end position="82"/>
    </location>
</feature>
<dbReference type="CDD" id="cd03177">
    <property type="entry name" value="GST_C_Delta_Epsilon"/>
    <property type="match status" value="1"/>
</dbReference>
<dbReference type="Gene3D" id="3.40.30.10">
    <property type="entry name" value="Glutaredoxin"/>
    <property type="match status" value="1"/>
</dbReference>
<dbReference type="GO" id="GO:0004364">
    <property type="term" value="F:glutathione transferase activity"/>
    <property type="evidence" value="ECO:0007669"/>
    <property type="project" value="TreeGrafter"/>
</dbReference>
<evidence type="ECO:0000259" key="3">
    <source>
        <dbReference type="PROSITE" id="PS50404"/>
    </source>
</evidence>
<dbReference type="FunFam" id="1.20.1050.10:FF:000007">
    <property type="entry name" value="Glutathione S-transferase 1-1"/>
    <property type="match status" value="1"/>
</dbReference>
<accession>A0AAN7ZG06</accession>
<dbReference type="InterPro" id="IPR036249">
    <property type="entry name" value="Thioredoxin-like_sf"/>
</dbReference>
<protein>
    <recommendedName>
        <fullName evidence="7">Glutathione S-transferase</fullName>
    </recommendedName>
</protein>
<dbReference type="SFLD" id="SFLDG01153">
    <property type="entry name" value="Main.4:_Theta-like"/>
    <property type="match status" value="1"/>
</dbReference>
<dbReference type="EMBL" id="JAVRBK010000006">
    <property type="protein sequence ID" value="KAK5642242.1"/>
    <property type="molecule type" value="Genomic_DNA"/>
</dbReference>
<evidence type="ECO:0000256" key="1">
    <source>
        <dbReference type="ARBA" id="ARBA00011738"/>
    </source>
</evidence>
<dbReference type="SFLD" id="SFLDG00358">
    <property type="entry name" value="Main_(cytGST)"/>
    <property type="match status" value="1"/>
</dbReference>
<sequence length="216" mass="24591">MSPILYYNELSAPSRSVLMTAKAIGLDLNIKIVDMMNGEHRNPEILKMNPQHTLPILDDNGYYIWDSHAINIYLVSTYAKNDSLYPQDPQKRGAINQRLLFNVSVMQAEYKNIAQPLLLNTRNTISQEQRNLVHTAYGFLESFLDGNTFIAGHSLTIADLSIVTIVSSLTSLVPINQYSRLSAWFQRMQELPYYKELNQIGSDKMANILKSKIVNH</sequence>
<keyword evidence="6" id="KW-1185">Reference proteome</keyword>